<reference evidence="3" key="1">
    <citation type="journal article" date="2020" name="Nat. Genet.">
        <title>Genomic diversifications of five Gossypium allopolyploid species and their impact on cotton improvement.</title>
        <authorList>
            <person name="Chen Z.J."/>
            <person name="Sreedasyam A."/>
            <person name="Ando A."/>
            <person name="Song Q."/>
            <person name="De Santiago L.M."/>
            <person name="Hulse-Kemp A.M."/>
            <person name="Ding M."/>
            <person name="Ye W."/>
            <person name="Kirkbride R.C."/>
            <person name="Jenkins J."/>
            <person name="Plott C."/>
            <person name="Lovell J."/>
            <person name="Lin Y.M."/>
            <person name="Vaughn R."/>
            <person name="Liu B."/>
            <person name="Simpson S."/>
            <person name="Scheffler B.E."/>
            <person name="Wen L."/>
            <person name="Saski C.A."/>
            <person name="Grover C.E."/>
            <person name="Hu G."/>
            <person name="Conover J.L."/>
            <person name="Carlson J.W."/>
            <person name="Shu S."/>
            <person name="Boston L.B."/>
            <person name="Williams M."/>
            <person name="Peterson D.G."/>
            <person name="McGee K."/>
            <person name="Jones D.C."/>
            <person name="Wendel J.F."/>
            <person name="Stelly D.M."/>
            <person name="Grimwood J."/>
            <person name="Schmutz J."/>
        </authorList>
    </citation>
    <scope>NUCLEOTIDE SEQUENCE [LARGE SCALE GENOMIC DNA]</scope>
    <source>
        <strain evidence="3">cv. TM-1</strain>
    </source>
</reference>
<sequence length="113" mass="12133">MAKLEEREDEKKWATSWGGYIEELKKGSRIAAPMVAVTVLQYLVQVVSVIMVGHLGQLSLSSVAIATSLTNITGFSLLSGMAGGLETLCGQAYGSQQYKKLGIYTYSAIISLI</sequence>
<dbReference type="InterPro" id="IPR002528">
    <property type="entry name" value="MATE_fam"/>
</dbReference>
<evidence type="ECO:0000256" key="2">
    <source>
        <dbReference type="SAM" id="Phobius"/>
    </source>
</evidence>
<protein>
    <submittedName>
        <fullName evidence="4">Protein DETOXIFICATION 7-like</fullName>
    </submittedName>
</protein>
<keyword evidence="2" id="KW-1133">Transmembrane helix</keyword>
<feature type="transmembrane region" description="Helical" evidence="2">
    <location>
        <begin position="58"/>
        <end position="78"/>
    </location>
</feature>
<dbReference type="Proteomes" id="UP000818029">
    <property type="component" value="Chromosome D05"/>
</dbReference>
<feature type="transmembrane region" description="Helical" evidence="2">
    <location>
        <begin position="30"/>
        <end position="52"/>
    </location>
</feature>
<evidence type="ECO:0000313" key="4">
    <source>
        <dbReference type="RefSeq" id="XP_040948815.1"/>
    </source>
</evidence>
<dbReference type="PANTHER" id="PTHR11206">
    <property type="entry name" value="MULTIDRUG RESISTANCE PROTEIN"/>
    <property type="match status" value="1"/>
</dbReference>
<name>A0ABM3A2P7_GOSHI</name>
<dbReference type="RefSeq" id="XP_040948815.1">
    <property type="nucleotide sequence ID" value="XM_041092881.1"/>
</dbReference>
<dbReference type="GeneID" id="107942824"/>
<organism evidence="3 4">
    <name type="scientific">Gossypium hirsutum</name>
    <name type="common">Upland cotton</name>
    <name type="synonym">Gossypium mexicanum</name>
    <dbReference type="NCBI Taxonomy" id="3635"/>
    <lineage>
        <taxon>Eukaryota</taxon>
        <taxon>Viridiplantae</taxon>
        <taxon>Streptophyta</taxon>
        <taxon>Embryophyta</taxon>
        <taxon>Tracheophyta</taxon>
        <taxon>Spermatophyta</taxon>
        <taxon>Magnoliopsida</taxon>
        <taxon>eudicotyledons</taxon>
        <taxon>Gunneridae</taxon>
        <taxon>Pentapetalae</taxon>
        <taxon>rosids</taxon>
        <taxon>malvids</taxon>
        <taxon>Malvales</taxon>
        <taxon>Malvaceae</taxon>
        <taxon>Malvoideae</taxon>
        <taxon>Gossypium</taxon>
    </lineage>
</organism>
<gene>
    <name evidence="4" type="primary">LOC107942824</name>
</gene>
<proteinExistence type="inferred from homology"/>
<comment type="similarity">
    <text evidence="1">Belongs to the multi antimicrobial extrusion (MATE) (TC 2.A.66.1) family.</text>
</comment>
<dbReference type="Pfam" id="PF01554">
    <property type="entry name" value="MatE"/>
    <property type="match status" value="1"/>
</dbReference>
<evidence type="ECO:0000313" key="3">
    <source>
        <dbReference type="Proteomes" id="UP000818029"/>
    </source>
</evidence>
<reference evidence="4" key="2">
    <citation type="submission" date="2025-08" db="UniProtKB">
        <authorList>
            <consortium name="RefSeq"/>
        </authorList>
    </citation>
    <scope>IDENTIFICATION</scope>
</reference>
<keyword evidence="2" id="KW-0472">Membrane</keyword>
<keyword evidence="3" id="KW-1185">Reference proteome</keyword>
<accession>A0ABM3A2P7</accession>
<evidence type="ECO:0000256" key="1">
    <source>
        <dbReference type="ARBA" id="ARBA00010199"/>
    </source>
</evidence>
<keyword evidence="2" id="KW-0812">Transmembrane</keyword>